<reference evidence="3 4" key="1">
    <citation type="journal article" date="2019" name="Genome Biol. Evol.">
        <title>Nanopore Sequencing Significantly Improves Genome Assembly of the Protozoan Parasite Trypanosoma cruzi.</title>
        <authorList>
            <person name="Diaz-Viraque F."/>
            <person name="Pita S."/>
            <person name="Greif G."/>
            <person name="de Souza R.C.M."/>
            <person name="Iraola G."/>
            <person name="Robello C."/>
        </authorList>
    </citation>
    <scope>NUCLEOTIDE SEQUENCE [LARGE SCALE GENOMIC DNA]</scope>
    <source>
        <strain evidence="3 4">Berenice</strain>
    </source>
</reference>
<feature type="compositionally biased region" description="Polar residues" evidence="1">
    <location>
        <begin position="159"/>
        <end position="173"/>
    </location>
</feature>
<organism evidence="3 4">
    <name type="scientific">Trypanosoma cruzi</name>
    <dbReference type="NCBI Taxonomy" id="5693"/>
    <lineage>
        <taxon>Eukaryota</taxon>
        <taxon>Discoba</taxon>
        <taxon>Euglenozoa</taxon>
        <taxon>Kinetoplastea</taxon>
        <taxon>Metakinetoplastina</taxon>
        <taxon>Trypanosomatida</taxon>
        <taxon>Trypanosomatidae</taxon>
        <taxon>Trypanosoma</taxon>
        <taxon>Schizotrypanum</taxon>
    </lineage>
</organism>
<accession>A0A7J6YAE3</accession>
<dbReference type="Proteomes" id="UP000583944">
    <property type="component" value="Unassembled WGS sequence"/>
</dbReference>
<feature type="compositionally biased region" description="Polar residues" evidence="1">
    <location>
        <begin position="482"/>
        <end position="505"/>
    </location>
</feature>
<keyword evidence="2" id="KW-1133">Transmembrane helix</keyword>
<feature type="region of interest" description="Disordered" evidence="1">
    <location>
        <begin position="482"/>
        <end position="512"/>
    </location>
</feature>
<protein>
    <submittedName>
        <fullName evidence="3">Uncharacterized protein</fullName>
    </submittedName>
</protein>
<proteinExistence type="predicted"/>
<evidence type="ECO:0000313" key="4">
    <source>
        <dbReference type="Proteomes" id="UP000583944"/>
    </source>
</evidence>
<name>A0A7J6YAE3_TRYCR</name>
<dbReference type="VEuPathDB" id="TriTrypDB:BCY84_18546"/>
<comment type="caution">
    <text evidence="3">The sequence shown here is derived from an EMBL/GenBank/DDBJ whole genome shotgun (WGS) entry which is preliminary data.</text>
</comment>
<feature type="transmembrane region" description="Helical" evidence="2">
    <location>
        <begin position="7"/>
        <end position="32"/>
    </location>
</feature>
<sequence length="607" mass="66652">MMWEMHTFCCCFEITLFFFLFCYYCRPFFFFFPFDCGVTPRAAPPDIFFQPAPRGENMNYFYKYIYIFFFFFFFVDFCLAQSHLNSIMYVGAWQEYKLMKVIENLRVENERLRQDAPGSAGDVASENSRRFLYAVQGSSHHFPVDLDDVPAGGGASPDFVSSTSKENTNSTPTPVRRRGCQNSKAATLRLIGTVRDVDVFVEEEANAGVAPLSSSVSVISRSCSEGMENKKSLSFSRNKSCEHENQVRLCFMNNPASSGTNPANTVHAELGTGRIRGVPQRRATPLTDTDGGSNVLPSLMESSRVRDNPFLKELLRGGPLDTKTKYQQAGQPLPESQAPKKNKKGPGLSEEEVQKRIERRLRLQMLYSGKLSGNETALSAMKNFQVNHHSNQVPTAPSEENSQRVNGVVSGTGKPFPSVPWDFSPSVPPNTSAAGATTLVENFRDTSAAIKQGFCTSWHASPASLHCSLRHPYDVGVALSSPPSCNSLSRQNALSPLSRSGTRNPSAVGDRHDNGFIGNKTGTNFCGDGPHPGMSSGHEQHAEAEMQKGLSTEAFHQFECPVFAGNSYTLPALGAGDRPSSEAGPKEDDSIGMLINWAEQLDPDSIV</sequence>
<keyword evidence="2" id="KW-0472">Membrane</keyword>
<evidence type="ECO:0000313" key="3">
    <source>
        <dbReference type="EMBL" id="KAF5223721.1"/>
    </source>
</evidence>
<evidence type="ECO:0000256" key="2">
    <source>
        <dbReference type="SAM" id="Phobius"/>
    </source>
</evidence>
<feature type="transmembrane region" description="Helical" evidence="2">
    <location>
        <begin position="61"/>
        <end position="79"/>
    </location>
</feature>
<keyword evidence="2" id="KW-0812">Transmembrane</keyword>
<evidence type="ECO:0000256" key="1">
    <source>
        <dbReference type="SAM" id="MobiDB-lite"/>
    </source>
</evidence>
<dbReference type="EMBL" id="JABDHM010000017">
    <property type="protein sequence ID" value="KAF5223721.1"/>
    <property type="molecule type" value="Genomic_DNA"/>
</dbReference>
<gene>
    <name evidence="3" type="ORF">ECC02_003175</name>
</gene>
<dbReference type="VEuPathDB" id="TriTrypDB:ECC02_003175"/>
<feature type="region of interest" description="Disordered" evidence="1">
    <location>
        <begin position="157"/>
        <end position="178"/>
    </location>
</feature>
<dbReference type="AlphaFoldDB" id="A0A7J6YAE3"/>
<feature type="region of interest" description="Disordered" evidence="1">
    <location>
        <begin position="314"/>
        <end position="353"/>
    </location>
</feature>